<sequence length="158" mass="17392">MPRGGKREGAGRKSKDELYGRKVRIAENKISDRLPTIREDLEIIAHGAEQVEEEWVEACTVTVDDVRQMAGGQFAKIKRPAFPDAKPGELVMIRRKIIKLPPDYRANAYLFDRVGGKPTEKVEVDTPAESPLVAAFGTAIAKIYGPTDDTSNVDPQGS</sequence>
<dbReference type="RefSeq" id="WP_025227799.1">
    <property type="nucleotide sequence ID" value="NZ_CP007139.1"/>
</dbReference>
<protein>
    <submittedName>
        <fullName evidence="1">Uncharacterized protein</fullName>
    </submittedName>
</protein>
<keyword evidence="2" id="KW-1185">Reference proteome</keyword>
<dbReference type="KEGG" id="fgi:OP10G_0156"/>
<dbReference type="OrthoDB" id="9954525at2"/>
<name>A0A068NPM2_FIMGI</name>
<accession>A0A068NPM2</accession>
<reference evidence="1 2" key="1">
    <citation type="journal article" date="2014" name="PLoS ONE">
        <title>The first complete genome sequence of the class fimbriimonadia in the phylum armatimonadetes.</title>
        <authorList>
            <person name="Hu Z.Y."/>
            <person name="Wang Y.Z."/>
            <person name="Im W.T."/>
            <person name="Wang S.Y."/>
            <person name="Zhao G.P."/>
            <person name="Zheng H.J."/>
            <person name="Quan Z.X."/>
        </authorList>
    </citation>
    <scope>NUCLEOTIDE SEQUENCE [LARGE SCALE GENOMIC DNA]</scope>
    <source>
        <strain evidence="1">Gsoil 348</strain>
    </source>
</reference>
<organism evidence="1 2">
    <name type="scientific">Fimbriimonas ginsengisoli Gsoil 348</name>
    <dbReference type="NCBI Taxonomy" id="661478"/>
    <lineage>
        <taxon>Bacteria</taxon>
        <taxon>Bacillati</taxon>
        <taxon>Armatimonadota</taxon>
        <taxon>Fimbriimonadia</taxon>
        <taxon>Fimbriimonadales</taxon>
        <taxon>Fimbriimonadaceae</taxon>
        <taxon>Fimbriimonas</taxon>
    </lineage>
</organism>
<dbReference type="HOGENOM" id="CLU_1666806_0_0_0"/>
<evidence type="ECO:0000313" key="1">
    <source>
        <dbReference type="EMBL" id="AIE83524.1"/>
    </source>
</evidence>
<evidence type="ECO:0000313" key="2">
    <source>
        <dbReference type="Proteomes" id="UP000027982"/>
    </source>
</evidence>
<dbReference type="Proteomes" id="UP000027982">
    <property type="component" value="Chromosome"/>
</dbReference>
<proteinExistence type="predicted"/>
<dbReference type="AlphaFoldDB" id="A0A068NPM2"/>
<dbReference type="STRING" id="661478.OP10G_0156"/>
<dbReference type="EMBL" id="CP007139">
    <property type="protein sequence ID" value="AIE83524.1"/>
    <property type="molecule type" value="Genomic_DNA"/>
</dbReference>
<gene>
    <name evidence="1" type="ORF">OP10G_0156</name>
</gene>